<dbReference type="Gene3D" id="3.40.50.150">
    <property type="entry name" value="Vaccinia Virus protein VP39"/>
    <property type="match status" value="1"/>
</dbReference>
<gene>
    <name evidence="6" type="ordered locus">Arcpr_0378</name>
</gene>
<comment type="similarity">
    <text evidence="5">Belongs to the class I-like SAM-binding methyltransferase superfamily. C5-methyltransferase family.</text>
</comment>
<dbReference type="GeneID" id="8739034"/>
<dbReference type="STRING" id="572546.Arcpr_0378"/>
<dbReference type="GO" id="GO:0003886">
    <property type="term" value="F:DNA (cytosine-5-)-methyltransferase activity"/>
    <property type="evidence" value="ECO:0007669"/>
    <property type="project" value="UniProtKB-EC"/>
</dbReference>
<dbReference type="InterPro" id="IPR050390">
    <property type="entry name" value="C5-Methyltransferase"/>
</dbReference>
<organism evidence="6 7">
    <name type="scientific">Archaeoglobus profundus (strain DSM 5631 / JCM 9629 / NBRC 100127 / Av18)</name>
    <dbReference type="NCBI Taxonomy" id="572546"/>
    <lineage>
        <taxon>Archaea</taxon>
        <taxon>Methanobacteriati</taxon>
        <taxon>Methanobacteriota</taxon>
        <taxon>Archaeoglobi</taxon>
        <taxon>Archaeoglobales</taxon>
        <taxon>Archaeoglobaceae</taxon>
        <taxon>Archaeoglobus</taxon>
    </lineage>
</organism>
<dbReference type="SUPFAM" id="SSF53335">
    <property type="entry name" value="S-adenosyl-L-methionine-dependent methyltransferases"/>
    <property type="match status" value="1"/>
</dbReference>
<dbReference type="InterPro" id="IPR001525">
    <property type="entry name" value="C5_MeTfrase"/>
</dbReference>
<dbReference type="EC" id="2.1.1.37" evidence="1"/>
<dbReference type="NCBIfam" id="TIGR00675">
    <property type="entry name" value="dcm"/>
    <property type="match status" value="1"/>
</dbReference>
<evidence type="ECO:0000256" key="4">
    <source>
        <dbReference type="ARBA" id="ARBA00022691"/>
    </source>
</evidence>
<sequence>MNVVDVFAGCGGFSRGFKEEGFELVAAIENFKPVAETYKTNFPEVEVIVKDVKEVRGFDVERICGDVDVLIGSPPCEPFTSVNLRRMKKPEDRLYKDKRGQLVLHFIRLVRELKPKVFVMENVPQILEIRNAIEREFRKIGVYRVYFNVLKAQNYGNPSKRTRVFISNVPIDEKPAKRYVKVADALRDLPPLNTIPNHEEIRISKSKLEKIAMLRWGESLVKFGGRFENWLRLHPYKLAPTVMGHSRFIHPFEDRLLTVREQARLMGFPDDHVFLGGKNVQFDMVGEAVPVPLAKAVAKEIKLKISEMEI</sequence>
<dbReference type="PRINTS" id="PR00105">
    <property type="entry name" value="C5METTRFRASE"/>
</dbReference>
<protein>
    <recommendedName>
        <fullName evidence="1">DNA (cytosine-5-)-methyltransferase</fullName>
        <ecNumber evidence="1">2.1.1.37</ecNumber>
    </recommendedName>
</protein>
<keyword evidence="4" id="KW-0949">S-adenosyl-L-methionine</keyword>
<accession>D2RGM2</accession>
<dbReference type="InterPro" id="IPR029063">
    <property type="entry name" value="SAM-dependent_MTases_sf"/>
</dbReference>
<dbReference type="RefSeq" id="WP_012939783.1">
    <property type="nucleotide sequence ID" value="NC_013741.1"/>
</dbReference>
<dbReference type="REBASE" id="23444">
    <property type="entry name" value="M.Apr5631ORF378P"/>
</dbReference>
<evidence type="ECO:0000256" key="2">
    <source>
        <dbReference type="ARBA" id="ARBA00022603"/>
    </source>
</evidence>
<evidence type="ECO:0000313" key="6">
    <source>
        <dbReference type="EMBL" id="ADB57447.1"/>
    </source>
</evidence>
<evidence type="ECO:0000313" key="7">
    <source>
        <dbReference type="Proteomes" id="UP000001901"/>
    </source>
</evidence>
<name>D2RGM2_ARCPA</name>
<dbReference type="GO" id="GO:0032259">
    <property type="term" value="P:methylation"/>
    <property type="evidence" value="ECO:0007669"/>
    <property type="project" value="UniProtKB-KW"/>
</dbReference>
<dbReference type="Pfam" id="PF00145">
    <property type="entry name" value="DNA_methylase"/>
    <property type="match status" value="1"/>
</dbReference>
<keyword evidence="7" id="KW-1185">Reference proteome</keyword>
<dbReference type="AlphaFoldDB" id="D2RGM2"/>
<dbReference type="HOGENOM" id="CLU_006958_2_2_2"/>
<keyword evidence="2 6" id="KW-0489">Methyltransferase</keyword>
<dbReference type="EMBL" id="CP001857">
    <property type="protein sequence ID" value="ADB57447.1"/>
    <property type="molecule type" value="Genomic_DNA"/>
</dbReference>
<dbReference type="KEGG" id="apo:Arcpr_0378"/>
<proteinExistence type="inferred from homology"/>
<dbReference type="Proteomes" id="UP000001901">
    <property type="component" value="Chromosome"/>
</dbReference>
<evidence type="ECO:0000256" key="3">
    <source>
        <dbReference type="ARBA" id="ARBA00022679"/>
    </source>
</evidence>
<dbReference type="PANTHER" id="PTHR10629">
    <property type="entry name" value="CYTOSINE-SPECIFIC METHYLTRANSFERASE"/>
    <property type="match status" value="1"/>
</dbReference>
<dbReference type="PaxDb" id="572546-Arcpr_0378"/>
<dbReference type="GO" id="GO:0044027">
    <property type="term" value="P:negative regulation of gene expression via chromosomal CpG island methylation"/>
    <property type="evidence" value="ECO:0007669"/>
    <property type="project" value="TreeGrafter"/>
</dbReference>
<reference evidence="6 7" key="1">
    <citation type="journal article" date="2010" name="Stand. Genomic Sci.">
        <title>Complete genome sequence of Archaeoglobus profundus type strain (AV18).</title>
        <authorList>
            <person name="von Jan M."/>
            <person name="Lapidus A."/>
            <person name="Del Rio T.G."/>
            <person name="Copeland A."/>
            <person name="Tice H."/>
            <person name="Cheng J.F."/>
            <person name="Lucas S."/>
            <person name="Chen F."/>
            <person name="Nolan M."/>
            <person name="Goodwin L."/>
            <person name="Han C."/>
            <person name="Pitluck S."/>
            <person name="Liolios K."/>
            <person name="Ivanova N."/>
            <person name="Mavromatis K."/>
            <person name="Ovchinnikova G."/>
            <person name="Chertkov O."/>
            <person name="Pati A."/>
            <person name="Chen A."/>
            <person name="Palaniappan K."/>
            <person name="Land M."/>
            <person name="Hauser L."/>
            <person name="Chang Y.J."/>
            <person name="Jeffries C.D."/>
            <person name="Saunders E."/>
            <person name="Brettin T."/>
            <person name="Detter J.C."/>
            <person name="Chain P."/>
            <person name="Eichinger K."/>
            <person name="Huber H."/>
            <person name="Spring S."/>
            <person name="Rohde M."/>
            <person name="Goker M."/>
            <person name="Wirth R."/>
            <person name="Woyke T."/>
            <person name="Bristow J."/>
            <person name="Eisen J.A."/>
            <person name="Markowitz V."/>
            <person name="Hugenholtz P."/>
            <person name="Kyrpides N.C."/>
            <person name="Klenk H.P."/>
        </authorList>
    </citation>
    <scope>NUCLEOTIDE SEQUENCE [LARGE SCALE GENOMIC DNA]</scope>
    <source>
        <strain evidence="7">DSM 5631 / JCM 9629 / NBRC 100127 / Av18</strain>
    </source>
</reference>
<dbReference type="PANTHER" id="PTHR10629:SF52">
    <property type="entry name" value="DNA (CYTOSINE-5)-METHYLTRANSFERASE 1"/>
    <property type="match status" value="1"/>
</dbReference>
<dbReference type="Gene3D" id="3.90.120.10">
    <property type="entry name" value="DNA Methylase, subunit A, domain 2"/>
    <property type="match status" value="1"/>
</dbReference>
<dbReference type="eggNOG" id="arCOG04157">
    <property type="taxonomic scope" value="Archaea"/>
</dbReference>
<keyword evidence="3" id="KW-0808">Transferase</keyword>
<evidence type="ECO:0000256" key="5">
    <source>
        <dbReference type="RuleBase" id="RU000416"/>
    </source>
</evidence>
<dbReference type="OrthoDB" id="5033at2157"/>
<dbReference type="GO" id="GO:0003677">
    <property type="term" value="F:DNA binding"/>
    <property type="evidence" value="ECO:0007669"/>
    <property type="project" value="TreeGrafter"/>
</dbReference>
<evidence type="ECO:0000256" key="1">
    <source>
        <dbReference type="ARBA" id="ARBA00011975"/>
    </source>
</evidence>
<dbReference type="PROSITE" id="PS51679">
    <property type="entry name" value="SAM_MT_C5"/>
    <property type="match status" value="1"/>
</dbReference>